<dbReference type="Proteomes" id="UP000018144">
    <property type="component" value="Unassembled WGS sequence"/>
</dbReference>
<reference evidence="2 3" key="1">
    <citation type="journal article" date="2013" name="PLoS Genet.">
        <title>The genome and development-dependent transcriptomes of Pyronema confluens: a window into fungal evolution.</title>
        <authorList>
            <person name="Traeger S."/>
            <person name="Altegoer F."/>
            <person name="Freitag M."/>
            <person name="Gabaldon T."/>
            <person name="Kempken F."/>
            <person name="Kumar A."/>
            <person name="Marcet-Houben M."/>
            <person name="Poggeler S."/>
            <person name="Stajich J.E."/>
            <person name="Nowrousian M."/>
        </authorList>
    </citation>
    <scope>NUCLEOTIDE SEQUENCE [LARGE SCALE GENOMIC DNA]</scope>
    <source>
        <strain evidence="3">CBS 100304</strain>
        <tissue evidence="2">Vegetative mycelium</tissue>
    </source>
</reference>
<evidence type="ECO:0000313" key="2">
    <source>
        <dbReference type="EMBL" id="CCX15558.1"/>
    </source>
</evidence>
<accession>U4LGW9</accession>
<evidence type="ECO:0000256" key="1">
    <source>
        <dbReference type="SAM" id="MobiDB-lite"/>
    </source>
</evidence>
<evidence type="ECO:0000313" key="3">
    <source>
        <dbReference type="Proteomes" id="UP000018144"/>
    </source>
</evidence>
<gene>
    <name evidence="2" type="ORF">PCON_01925</name>
</gene>
<dbReference type="AlphaFoldDB" id="U4LGW9"/>
<protein>
    <submittedName>
        <fullName evidence="2">Uncharacterized protein</fullName>
    </submittedName>
</protein>
<keyword evidence="3" id="KW-1185">Reference proteome</keyword>
<dbReference type="EMBL" id="HF936198">
    <property type="protein sequence ID" value="CCX15558.1"/>
    <property type="molecule type" value="Genomic_DNA"/>
</dbReference>
<proteinExistence type="predicted"/>
<feature type="region of interest" description="Disordered" evidence="1">
    <location>
        <begin position="1"/>
        <end position="22"/>
    </location>
</feature>
<organism evidence="2 3">
    <name type="scientific">Pyronema omphalodes (strain CBS 100304)</name>
    <name type="common">Pyronema confluens</name>
    <dbReference type="NCBI Taxonomy" id="1076935"/>
    <lineage>
        <taxon>Eukaryota</taxon>
        <taxon>Fungi</taxon>
        <taxon>Dikarya</taxon>
        <taxon>Ascomycota</taxon>
        <taxon>Pezizomycotina</taxon>
        <taxon>Pezizomycetes</taxon>
        <taxon>Pezizales</taxon>
        <taxon>Pyronemataceae</taxon>
        <taxon>Pyronema</taxon>
    </lineage>
</organism>
<feature type="compositionally biased region" description="Basic residues" evidence="1">
    <location>
        <begin position="1"/>
        <end position="16"/>
    </location>
</feature>
<name>U4LGW9_PYROM</name>
<sequence length="74" mass="8607">MSSVRRQAKVVPHRWGHPYDTKSSTSCSKFRGKVVATQCQRRQLNLLRPVIHLRCLGPQTKQWHKSCSRDPPRV</sequence>